<dbReference type="GO" id="GO:0043531">
    <property type="term" value="F:ADP binding"/>
    <property type="evidence" value="ECO:0007669"/>
    <property type="project" value="InterPro"/>
</dbReference>
<dbReference type="InterPro" id="IPR032675">
    <property type="entry name" value="LRR_dom_sf"/>
</dbReference>
<dbReference type="Pfam" id="PF23559">
    <property type="entry name" value="WHD_DRP"/>
    <property type="match status" value="2"/>
</dbReference>
<dbReference type="InterPro" id="IPR002182">
    <property type="entry name" value="NB-ARC"/>
</dbReference>
<evidence type="ECO:0000313" key="8">
    <source>
        <dbReference type="EMBL" id="KZM85927.1"/>
    </source>
</evidence>
<dbReference type="Gene3D" id="1.20.5.4130">
    <property type="match status" value="1"/>
</dbReference>
<dbReference type="InterPro" id="IPR042197">
    <property type="entry name" value="Apaf_helical"/>
</dbReference>
<dbReference type="Gene3D" id="1.10.10.10">
    <property type="entry name" value="Winged helix-like DNA-binding domain superfamily/Winged helix DNA-binding domain"/>
    <property type="match status" value="2"/>
</dbReference>
<dbReference type="InterPro" id="IPR027417">
    <property type="entry name" value="P-loop_NTPase"/>
</dbReference>
<accession>A0A175YRD2</accession>
<keyword evidence="5" id="KW-0611">Plant defense</keyword>
<dbReference type="Pfam" id="PF18052">
    <property type="entry name" value="Rx_N"/>
    <property type="match status" value="1"/>
</dbReference>
<organism evidence="8">
    <name type="scientific">Daucus carota subsp. sativus</name>
    <name type="common">Carrot</name>
    <dbReference type="NCBI Taxonomy" id="79200"/>
    <lineage>
        <taxon>Eukaryota</taxon>
        <taxon>Viridiplantae</taxon>
        <taxon>Streptophyta</taxon>
        <taxon>Embryophyta</taxon>
        <taxon>Tracheophyta</taxon>
        <taxon>Spermatophyta</taxon>
        <taxon>Magnoliopsida</taxon>
        <taxon>eudicotyledons</taxon>
        <taxon>Gunneridae</taxon>
        <taxon>Pentapetalae</taxon>
        <taxon>asterids</taxon>
        <taxon>campanulids</taxon>
        <taxon>Apiales</taxon>
        <taxon>Apiaceae</taxon>
        <taxon>Apioideae</taxon>
        <taxon>Scandiceae</taxon>
        <taxon>Daucinae</taxon>
        <taxon>Daucus</taxon>
        <taxon>Daucus sect. Daucus</taxon>
    </lineage>
</organism>
<dbReference type="OMA" id="KLYNHPF"/>
<comment type="caution">
    <text evidence="8">The sequence shown here is derived from an EMBL/GenBank/DDBJ whole genome shotgun (WGS) entry which is preliminary data.</text>
</comment>
<keyword evidence="2" id="KW-0433">Leucine-rich repeat</keyword>
<dbReference type="PANTHER" id="PTHR23155">
    <property type="entry name" value="DISEASE RESISTANCE PROTEIN RP"/>
    <property type="match status" value="1"/>
</dbReference>
<dbReference type="Gramene" id="KZM85927">
    <property type="protein sequence ID" value="KZM85927"/>
    <property type="gene ID" value="DCAR_026651"/>
</dbReference>
<reference evidence="8" key="1">
    <citation type="journal article" date="2016" name="Nat. Genet.">
        <title>A high-quality carrot genome assembly provides new insights into carotenoid accumulation and asterid genome evolution.</title>
        <authorList>
            <person name="Iorizzo M."/>
            <person name="Ellison S."/>
            <person name="Senalik D."/>
            <person name="Zeng P."/>
            <person name="Satapoomin P."/>
            <person name="Huang J."/>
            <person name="Bowman M."/>
            <person name="Iovene M."/>
            <person name="Sanseverino W."/>
            <person name="Cavagnaro P."/>
            <person name="Yildiz M."/>
            <person name="Macko-Podgorni A."/>
            <person name="Moranska E."/>
            <person name="Grzebelus E."/>
            <person name="Grzebelus D."/>
            <person name="Ashrafi H."/>
            <person name="Zheng Z."/>
            <person name="Cheng S."/>
            <person name="Spooner D."/>
            <person name="Van Deynze A."/>
            <person name="Simon P."/>
        </authorList>
    </citation>
    <scope>NUCLEOTIDE SEQUENCE [LARGE SCALE GENOMIC DNA]</scope>
    <source>
        <tissue evidence="8">Leaf</tissue>
    </source>
</reference>
<keyword evidence="4" id="KW-0547">Nucleotide-binding</keyword>
<dbReference type="PRINTS" id="PR00364">
    <property type="entry name" value="DISEASERSIST"/>
</dbReference>
<evidence type="ECO:0000256" key="1">
    <source>
        <dbReference type="ARBA" id="ARBA00008894"/>
    </source>
</evidence>
<gene>
    <name evidence="8" type="ORF">DCAR_026651</name>
</gene>
<name>A0A175YRD2_DAUCS</name>
<evidence type="ECO:0000256" key="5">
    <source>
        <dbReference type="ARBA" id="ARBA00022821"/>
    </source>
</evidence>
<dbReference type="FunFam" id="3.40.50.300:FF:001091">
    <property type="entry name" value="Probable disease resistance protein At1g61300"/>
    <property type="match status" value="2"/>
</dbReference>
<dbReference type="Pfam" id="PF23598">
    <property type="entry name" value="LRR_14"/>
    <property type="match status" value="1"/>
</dbReference>
<dbReference type="GO" id="GO:0098542">
    <property type="term" value="P:defense response to other organism"/>
    <property type="evidence" value="ECO:0007669"/>
    <property type="project" value="TreeGrafter"/>
</dbReference>
<feature type="domain" description="AAA+ ATPase" evidence="7">
    <location>
        <begin position="621"/>
        <end position="764"/>
    </location>
</feature>
<evidence type="ECO:0000256" key="3">
    <source>
        <dbReference type="ARBA" id="ARBA00022737"/>
    </source>
</evidence>
<dbReference type="SUPFAM" id="SSF52540">
    <property type="entry name" value="P-loop containing nucleoside triphosphate hydrolases"/>
    <property type="match status" value="2"/>
</dbReference>
<dbReference type="Pfam" id="PF00931">
    <property type="entry name" value="NB-ARC"/>
    <property type="match status" value="2"/>
</dbReference>
<dbReference type="Gene3D" id="3.40.50.300">
    <property type="entry name" value="P-loop containing nucleotide triphosphate hydrolases"/>
    <property type="match status" value="2"/>
</dbReference>
<dbReference type="InterPro" id="IPR036388">
    <property type="entry name" value="WH-like_DNA-bd_sf"/>
</dbReference>
<evidence type="ECO:0000256" key="4">
    <source>
        <dbReference type="ARBA" id="ARBA00022741"/>
    </source>
</evidence>
<dbReference type="PANTHER" id="PTHR23155:SF1193">
    <property type="entry name" value="DISEASE RESISTANCE PROTEIN RPP13-RELATED"/>
    <property type="match status" value="1"/>
</dbReference>
<dbReference type="Gene3D" id="1.10.8.430">
    <property type="entry name" value="Helical domain of apoptotic protease-activating factors"/>
    <property type="match status" value="2"/>
</dbReference>
<evidence type="ECO:0000256" key="6">
    <source>
        <dbReference type="ARBA" id="ARBA00022840"/>
    </source>
</evidence>
<dbReference type="SUPFAM" id="SSF52058">
    <property type="entry name" value="L domain-like"/>
    <property type="match status" value="1"/>
</dbReference>
<dbReference type="InterPro" id="IPR055414">
    <property type="entry name" value="LRR_R13L4/SHOC2-like"/>
</dbReference>
<dbReference type="EMBL" id="LNRQ01000008">
    <property type="protein sequence ID" value="KZM85927.1"/>
    <property type="molecule type" value="Genomic_DNA"/>
</dbReference>
<dbReference type="InterPro" id="IPR044974">
    <property type="entry name" value="Disease_R_plants"/>
</dbReference>
<dbReference type="InterPro" id="IPR058922">
    <property type="entry name" value="WHD_DRP"/>
</dbReference>
<proteinExistence type="inferred from homology"/>
<evidence type="ECO:0000256" key="2">
    <source>
        <dbReference type="ARBA" id="ARBA00022614"/>
    </source>
</evidence>
<dbReference type="GO" id="GO:0005524">
    <property type="term" value="F:ATP binding"/>
    <property type="evidence" value="ECO:0007669"/>
    <property type="project" value="UniProtKB-KW"/>
</dbReference>
<keyword evidence="3" id="KW-0677">Repeat</keyword>
<comment type="similarity">
    <text evidence="1">Belongs to the disease resistance NB-LRR family.</text>
</comment>
<sequence>MVDALVSFAIENLGDFLVHQVNLRIEVRDDIRWLKDELGLLQASVRRAESRQEEDEIRLWISTVREVADEAVDILKRFQDGQASLEQGQGHMDRFLNCICICKKEAQLYDIGNNIESLKKKIGVIKERRLEYGIDNILAGPDVKQKERTLIRASAIDNKVDVVGFEEDIDKLMTELNNEDPPLKIISIHGMGGSGKTSLALKLYNSNKLRHFGTRAKVCVSNEYTIKDVLKRIIKSFKGPQHEQYISNMDERDLLQYLPQLLQNDGCYLVLIDDIWDIKAWNQIKIAFPNLDNGSRIMITTRNKKVAETVDKNALAYQLRFLREEESWELFCKTAEPTQNLENLGREMVGRCGGLPLAIVILGGLLFHDKSYDYWSKVTQHIWRNLRDDSVDIVEILSLSYKDLSPQMKDCFLYLARFPEDNIIRVERLKHLWIAEEFISEDEEDGVLMEDLAEDCLNELINRNLIQIECLQLNGKVGTCRVHDLVRELAIKKAKEQKLLVIFDSSKDQPNLIHLLEGQRRHAIYNGFGHMDRFLNCICICKKEAQLYDIGNNIESLKKKIGVIKERRLEYGIDNILAGPDVKQKERTLIRASAIDNKVDVVGFEEDIDKLMTELNNEDPPLKIISIHGMGGSGKTSLALKLYNSNKLRHFGTRAKVCVSNEYTIKDVLKRIIKSFKGPQHEQYISNMDERDLLQYLPQLLQNDGCYLVLIDDIWDIKAWNQIKIAFPNLDNGSRIMITTRNKKVAETVDKNALAYQLRFLREEESWELFCKTAEPTQNLENLGREMVGRCGGLPLAIVILGGLLFHDKSYDYWSKVTQHIWRNLRDDSVDIVEILSLSYKDLSPQMKDCFLYLARFPEDNIIRVERLKHLWIAEEFISEDEEDGVLMEDLAEDCLNELINRNLIQIECLQLNGKVGTCRVHDLVRELAIKKAKEQKLLVIFDSSKDQPNLIHLLEGQRRHAIYNGFGEYFKLLEQRTFDALYLHSLLLEGYNVKAELKQMKLTYTRFKNLKVLDMSSVESERIPEEIGDLVLLKFLGLNGCYNKTAVMPASIGKLKKLQSLWGVLGRSYTVPREIWELPELRHMYNIFIKISGRLNIGSHQTKLHSLYGIELEEWVKIDTANFTNLRTLSIQNNLVVKKDKGGGGGYSLESIANLTNLQTFRLWLSTDAVIPTMKSLSSMNRLKSIELWGVIEDPSELRFLPDSVTDLTLYGSGLTEDPMPSLGNLPNLTALQLDIGVYEGNKMVCSKNAFPSLQILRLENLPNLKELQVEEGALPCLKSFQAVECEELKKIPVQLERFLTWAKARI</sequence>
<dbReference type="FunFam" id="1.10.10.10:FF:000322">
    <property type="entry name" value="Probable disease resistance protein At1g63360"/>
    <property type="match status" value="2"/>
</dbReference>
<dbReference type="CDD" id="cd14798">
    <property type="entry name" value="RX-CC_like"/>
    <property type="match status" value="1"/>
</dbReference>
<feature type="domain" description="AAA+ ATPase" evidence="7">
    <location>
        <begin position="182"/>
        <end position="325"/>
    </location>
</feature>
<evidence type="ECO:0000259" key="7">
    <source>
        <dbReference type="SMART" id="SM00382"/>
    </source>
</evidence>
<dbReference type="InterPro" id="IPR038005">
    <property type="entry name" value="RX-like_CC"/>
</dbReference>
<dbReference type="SMART" id="SM00382">
    <property type="entry name" value="AAA"/>
    <property type="match status" value="2"/>
</dbReference>
<dbReference type="GO" id="GO:0051607">
    <property type="term" value="P:defense response to virus"/>
    <property type="evidence" value="ECO:0007669"/>
    <property type="project" value="UniProtKB-ARBA"/>
</dbReference>
<dbReference type="InterPro" id="IPR041118">
    <property type="entry name" value="Rx_N"/>
</dbReference>
<keyword evidence="6" id="KW-0067">ATP-binding</keyword>
<dbReference type="Gene3D" id="3.80.10.10">
    <property type="entry name" value="Ribonuclease Inhibitor"/>
    <property type="match status" value="1"/>
</dbReference>
<protein>
    <recommendedName>
        <fullName evidence="7">AAA+ ATPase domain-containing protein</fullName>
    </recommendedName>
</protein>
<dbReference type="InterPro" id="IPR003593">
    <property type="entry name" value="AAA+_ATPase"/>
</dbReference>